<evidence type="ECO:0000313" key="7">
    <source>
        <dbReference type="Proteomes" id="UP000550729"/>
    </source>
</evidence>
<sequence length="261" mass="28045">MRQHTFVEAAGQIVNARATAATGGSHHAYHGPAPATDLTVIVGHRSPTLKVLAATQITGNAHFNEVFLTDAYVDAQNRLGEVNDGWKALMTALGLERSVMGGRAAAPRVRDGERYVGTADNLVALALARRHRRSDDPLIRDRIVDIYAQRAAVTLNQLRFAAASKAAYPAAMSMSKLAMSRLLHATAGLRTDIVGMPGLIDEHDAQPSDGEVANFLTLEAYFTFIGGGTDQVQRNIISEQLLGLPKEHDPSKSIPFSEVPS</sequence>
<evidence type="ECO:0000256" key="4">
    <source>
        <dbReference type="ARBA" id="ARBA00023002"/>
    </source>
</evidence>
<reference evidence="6 7" key="1">
    <citation type="submission" date="2020-04" db="EMBL/GenBank/DDBJ databases">
        <title>Gordonia sp. nov. TBRC 11910.</title>
        <authorList>
            <person name="Suriyachadkun C."/>
        </authorList>
    </citation>
    <scope>NUCLEOTIDE SEQUENCE [LARGE SCALE GENOMIC DNA]</scope>
    <source>
        <strain evidence="6 7">TBRC 11910</strain>
    </source>
</reference>
<dbReference type="Pfam" id="PF00441">
    <property type="entry name" value="Acyl-CoA_dh_1"/>
    <property type="match status" value="1"/>
</dbReference>
<keyword evidence="3" id="KW-0274">FAD</keyword>
<dbReference type="InterPro" id="IPR009075">
    <property type="entry name" value="AcylCo_DH/oxidase_C"/>
</dbReference>
<organism evidence="6 7">
    <name type="scientific">Gordonia asplenii</name>
    <dbReference type="NCBI Taxonomy" id="2725283"/>
    <lineage>
        <taxon>Bacteria</taxon>
        <taxon>Bacillati</taxon>
        <taxon>Actinomycetota</taxon>
        <taxon>Actinomycetes</taxon>
        <taxon>Mycobacteriales</taxon>
        <taxon>Gordoniaceae</taxon>
        <taxon>Gordonia</taxon>
    </lineage>
</organism>
<dbReference type="SUPFAM" id="SSF47203">
    <property type="entry name" value="Acyl-CoA dehydrogenase C-terminal domain-like"/>
    <property type="match status" value="1"/>
</dbReference>
<evidence type="ECO:0000256" key="3">
    <source>
        <dbReference type="ARBA" id="ARBA00022827"/>
    </source>
</evidence>
<dbReference type="PANTHER" id="PTHR43292">
    <property type="entry name" value="ACYL-COA DEHYDROGENASE"/>
    <property type="match status" value="1"/>
</dbReference>
<dbReference type="SUPFAM" id="SSF56645">
    <property type="entry name" value="Acyl-CoA dehydrogenase NM domain-like"/>
    <property type="match status" value="1"/>
</dbReference>
<evidence type="ECO:0000313" key="6">
    <source>
        <dbReference type="EMBL" id="NMO04511.1"/>
    </source>
</evidence>
<keyword evidence="7" id="KW-1185">Reference proteome</keyword>
<dbReference type="AlphaFoldDB" id="A0A848L7R1"/>
<comment type="caution">
    <text evidence="6">The sequence shown here is derived from an EMBL/GenBank/DDBJ whole genome shotgun (WGS) entry which is preliminary data.</text>
</comment>
<name>A0A848L7R1_9ACTN</name>
<evidence type="ECO:0000256" key="2">
    <source>
        <dbReference type="ARBA" id="ARBA00022630"/>
    </source>
</evidence>
<protein>
    <recommendedName>
        <fullName evidence="5">Acyl-CoA dehydrogenase/oxidase C-terminal domain-containing protein</fullName>
    </recommendedName>
</protein>
<proteinExistence type="inferred from homology"/>
<dbReference type="PANTHER" id="PTHR43292:SF4">
    <property type="entry name" value="ACYL-COA DEHYDROGENASE FADE34"/>
    <property type="match status" value="1"/>
</dbReference>
<dbReference type="GO" id="GO:0005886">
    <property type="term" value="C:plasma membrane"/>
    <property type="evidence" value="ECO:0007669"/>
    <property type="project" value="TreeGrafter"/>
</dbReference>
<keyword evidence="2" id="KW-0285">Flavoprotein</keyword>
<evidence type="ECO:0000259" key="5">
    <source>
        <dbReference type="Pfam" id="PF00441"/>
    </source>
</evidence>
<gene>
    <name evidence="6" type="ORF">HH308_25150</name>
</gene>
<accession>A0A848L7R1</accession>
<evidence type="ECO:0000256" key="1">
    <source>
        <dbReference type="ARBA" id="ARBA00009347"/>
    </source>
</evidence>
<comment type="similarity">
    <text evidence="1">Belongs to the acyl-CoA dehydrogenase family.</text>
</comment>
<dbReference type="Gene3D" id="1.20.140.10">
    <property type="entry name" value="Butyryl-CoA Dehydrogenase, subunit A, domain 3"/>
    <property type="match status" value="1"/>
</dbReference>
<dbReference type="InterPro" id="IPR036250">
    <property type="entry name" value="AcylCo_DH-like_C"/>
</dbReference>
<dbReference type="InterPro" id="IPR009100">
    <property type="entry name" value="AcylCoA_DH/oxidase_NM_dom_sf"/>
</dbReference>
<dbReference type="GO" id="GO:0016627">
    <property type="term" value="F:oxidoreductase activity, acting on the CH-CH group of donors"/>
    <property type="evidence" value="ECO:0007669"/>
    <property type="project" value="InterPro"/>
</dbReference>
<dbReference type="InterPro" id="IPR052161">
    <property type="entry name" value="Mycobact_Acyl-CoA_DH"/>
</dbReference>
<dbReference type="Proteomes" id="UP000550729">
    <property type="component" value="Unassembled WGS sequence"/>
</dbReference>
<feature type="domain" description="Acyl-CoA dehydrogenase/oxidase C-terminal" evidence="5">
    <location>
        <begin position="83"/>
        <end position="242"/>
    </location>
</feature>
<keyword evidence="4" id="KW-0560">Oxidoreductase</keyword>
<dbReference type="EMBL" id="JABBNB010000036">
    <property type="protein sequence ID" value="NMO04511.1"/>
    <property type="molecule type" value="Genomic_DNA"/>
</dbReference>